<dbReference type="InterPro" id="IPR016186">
    <property type="entry name" value="C-type_lectin-like/link_sf"/>
</dbReference>
<evidence type="ECO:0000256" key="1">
    <source>
        <dbReference type="ARBA" id="ARBA00023157"/>
    </source>
</evidence>
<dbReference type="SMART" id="SM00034">
    <property type="entry name" value="CLECT"/>
    <property type="match status" value="1"/>
</dbReference>
<keyword evidence="4" id="KW-1185">Reference proteome</keyword>
<dbReference type="PROSITE" id="PS00615">
    <property type="entry name" value="C_TYPE_LECTIN_1"/>
    <property type="match status" value="1"/>
</dbReference>
<dbReference type="InterPro" id="IPR018378">
    <property type="entry name" value="C-type_lectin_CS"/>
</dbReference>
<evidence type="ECO:0000313" key="5">
    <source>
        <dbReference type="RefSeq" id="XP_006820859.1"/>
    </source>
</evidence>
<evidence type="ECO:0000256" key="2">
    <source>
        <dbReference type="SAM" id="SignalP"/>
    </source>
</evidence>
<gene>
    <name evidence="5" type="primary">LOC102804020</name>
</gene>
<dbReference type="Gene3D" id="3.10.100.10">
    <property type="entry name" value="Mannose-Binding Protein A, subunit A"/>
    <property type="match status" value="1"/>
</dbReference>
<reference evidence="5" key="1">
    <citation type="submission" date="2025-08" db="UniProtKB">
        <authorList>
            <consortium name="RefSeq"/>
        </authorList>
    </citation>
    <scope>IDENTIFICATION</scope>
    <source>
        <tissue evidence="5">Testes</tissue>
    </source>
</reference>
<dbReference type="RefSeq" id="XP_006820859.1">
    <property type="nucleotide sequence ID" value="XM_006820796.1"/>
</dbReference>
<dbReference type="InterPro" id="IPR016187">
    <property type="entry name" value="CTDL_fold"/>
</dbReference>
<dbReference type="GeneID" id="102804020"/>
<dbReference type="Proteomes" id="UP000694865">
    <property type="component" value="Unplaced"/>
</dbReference>
<organism evidence="4 5">
    <name type="scientific">Saccoglossus kowalevskii</name>
    <name type="common">Acorn worm</name>
    <dbReference type="NCBI Taxonomy" id="10224"/>
    <lineage>
        <taxon>Eukaryota</taxon>
        <taxon>Metazoa</taxon>
        <taxon>Hemichordata</taxon>
        <taxon>Enteropneusta</taxon>
        <taxon>Harrimaniidae</taxon>
        <taxon>Saccoglossus</taxon>
    </lineage>
</organism>
<accession>A0ABM0MLG8</accession>
<evidence type="ECO:0000259" key="3">
    <source>
        <dbReference type="PROSITE" id="PS50041"/>
    </source>
</evidence>
<proteinExistence type="predicted"/>
<dbReference type="CDD" id="cd00037">
    <property type="entry name" value="CLECT"/>
    <property type="match status" value="1"/>
</dbReference>
<keyword evidence="1" id="KW-1015">Disulfide bond</keyword>
<name>A0ABM0MLG8_SACKO</name>
<dbReference type="InterPro" id="IPR001304">
    <property type="entry name" value="C-type_lectin-like"/>
</dbReference>
<dbReference type="PANTHER" id="PTHR22803">
    <property type="entry name" value="MANNOSE, PHOSPHOLIPASE, LECTIN RECEPTOR RELATED"/>
    <property type="match status" value="1"/>
</dbReference>
<dbReference type="Pfam" id="PF00059">
    <property type="entry name" value="Lectin_C"/>
    <property type="match status" value="1"/>
</dbReference>
<feature type="signal peptide" evidence="2">
    <location>
        <begin position="1"/>
        <end position="20"/>
    </location>
</feature>
<keyword evidence="2" id="KW-0732">Signal</keyword>
<dbReference type="SUPFAM" id="SSF56436">
    <property type="entry name" value="C-type lectin-like"/>
    <property type="match status" value="1"/>
</dbReference>
<protein>
    <submittedName>
        <fullName evidence="5">C-type lectin lectoxin-Lio2-like</fullName>
    </submittedName>
</protein>
<dbReference type="InterPro" id="IPR050111">
    <property type="entry name" value="C-type_lectin/snaclec_domain"/>
</dbReference>
<feature type="chain" id="PRO_5047079681" evidence="2">
    <location>
        <begin position="21"/>
        <end position="155"/>
    </location>
</feature>
<evidence type="ECO:0000313" key="4">
    <source>
        <dbReference type="Proteomes" id="UP000694865"/>
    </source>
</evidence>
<sequence>MKMNVLPIIAFVLSIDLVIGQGTCPQGFEYWPENGYCYAYVSILKSFHDADDYCGNQAAGGFLASTHSMAEEGYVQSLVQTTDRYWLGANDVGTEEVFTWTDGSPMDWKNWDCGEPNDSLFADEDCVEGNVGDSKRWNDEKCDEERVFVCKAPQI</sequence>
<dbReference type="PROSITE" id="PS50041">
    <property type="entry name" value="C_TYPE_LECTIN_2"/>
    <property type="match status" value="1"/>
</dbReference>
<feature type="domain" description="C-type lectin" evidence="3">
    <location>
        <begin position="33"/>
        <end position="151"/>
    </location>
</feature>